<reference evidence="11 12" key="1">
    <citation type="submission" date="2024-01" db="EMBL/GenBank/DDBJ databases">
        <title>The genome of the rayed Mediterranean limpet Patella caerulea (Linnaeus, 1758).</title>
        <authorList>
            <person name="Anh-Thu Weber A."/>
            <person name="Halstead-Nussloch G."/>
        </authorList>
    </citation>
    <scope>NUCLEOTIDE SEQUENCE [LARGE SCALE GENOMIC DNA]</scope>
    <source>
        <strain evidence="11">AATW-2023a</strain>
        <tissue evidence="11">Whole specimen</tissue>
    </source>
</reference>
<accession>A0AAN8K548</accession>
<dbReference type="Pfam" id="PF00530">
    <property type="entry name" value="SRCR"/>
    <property type="match status" value="5"/>
</dbReference>
<keyword evidence="2" id="KW-0812">Transmembrane</keyword>
<feature type="disulfide bond" evidence="9">
    <location>
        <begin position="470"/>
        <end position="531"/>
    </location>
</feature>
<dbReference type="GO" id="GO:0016020">
    <property type="term" value="C:membrane"/>
    <property type="evidence" value="ECO:0007669"/>
    <property type="project" value="UniProtKB-SubCell"/>
</dbReference>
<dbReference type="FunFam" id="3.10.250.10:FF:000016">
    <property type="entry name" value="Scavenger receptor cysteine-rich protein type 12"/>
    <property type="match status" value="1"/>
</dbReference>
<dbReference type="Proteomes" id="UP001347796">
    <property type="component" value="Unassembled WGS sequence"/>
</dbReference>
<evidence type="ECO:0000256" key="2">
    <source>
        <dbReference type="ARBA" id="ARBA00022692"/>
    </source>
</evidence>
<feature type="domain" description="SRCR" evidence="10">
    <location>
        <begin position="431"/>
        <end position="532"/>
    </location>
</feature>
<comment type="subcellular location">
    <subcellularLocation>
        <location evidence="1">Membrane</location>
        <topology evidence="1">Single-pass membrane protein</topology>
    </subcellularLocation>
</comment>
<dbReference type="InterPro" id="IPR001190">
    <property type="entry name" value="SRCR"/>
</dbReference>
<sequence length="895" mass="96324">MFAFYVTVYLESASANTVTKERGFGYVVVQMSSGPMYLADSGLGDVDVGVICKELGYDVSYKINPDSTTGYTRNSNYGMLVKDYNCAGTEASLLECPSADMQGGSPKAAVVSCSVTNTIADYTVRLATNNVVEVHHQSTWGVICGETFSKTDAKVVCAALGYDGAEILAVNINELYTVWITNLNCGDSDRSPAACPVTLWTVNDNTCLSIAAVRCYDQKKDGVYHLVNGGGNILGNHFVERSSENQNGLLVVDDINQNAVCANLGFKGGSMYDLPSPGLLPTNQAYWTATAKEGSSFSSIESSVNNDWQRVTGKVLDNLKTTVCYNTAYLQGNGYAGLVKYIVNGNQVMINKASLNQVEINLICSHLGFSKGGIIVPATMFKSDYDNDDIYDLNCDQTPTNLSTCTTTRVNDQTNIKVAAISCKLDNPLPVGVMGVFLNKKGIVHVNKDELPGRICNSDSWNDKAATVVCKQLGFDTAILSTERTEYDNGNPPVWFKSITCQGTESSIKDCTLVPISETDQNCEKVAAVMCYNMADKATFSLVDGNSRFGRVKITRGGKEGFLCLAKMDEEEAATICKELGFQDGDEWSMAPVVAAGTSWWSVSTNCGGDSEVIESCEGQTWEYVTPSNPSTSDCSWKTAAVYCYSRVRLETAPYLSYGVVRNSLTKVRFSSNSFGEKEATIGCKEMGFSKGGKVFPSGTFKKSKTPIAIRCAGTEQSLLDCPVINEATDKNLFASVSCTTDDVVPAEGSMKINDDYRVLIVRSGVWGGLCAESWTTNDAAVVCRQLTGSGGKATKRGKSDVKYATFKEPWTCSGSESKLTDCPVDSSAVDQACDDYAAVYCDNQQVTAVDKLVYTLPPGVVINQPTSSSPAPGTLSSLFISNGHPENTVPHLFL</sequence>
<evidence type="ECO:0000256" key="9">
    <source>
        <dbReference type="PROSITE-ProRule" id="PRU00196"/>
    </source>
</evidence>
<evidence type="ECO:0000256" key="6">
    <source>
        <dbReference type="ARBA" id="ARBA00023136"/>
    </source>
</evidence>
<feature type="disulfide bond" evidence="9">
    <location>
        <begin position="813"/>
        <end position="823"/>
    </location>
</feature>
<dbReference type="InterPro" id="IPR036772">
    <property type="entry name" value="SRCR-like_dom_sf"/>
</dbReference>
<keyword evidence="3" id="KW-0732">Signal</keyword>
<comment type="caution">
    <text evidence="11">The sequence shown here is derived from an EMBL/GenBank/DDBJ whole genome shotgun (WGS) entry which is preliminary data.</text>
</comment>
<dbReference type="PANTHER" id="PTHR48071">
    <property type="entry name" value="SRCR DOMAIN-CONTAINING PROTEIN"/>
    <property type="match status" value="1"/>
</dbReference>
<feature type="disulfide bond" evidence="9">
    <location>
        <begin position="607"/>
        <end position="617"/>
    </location>
</feature>
<evidence type="ECO:0000256" key="5">
    <source>
        <dbReference type="ARBA" id="ARBA00022989"/>
    </source>
</evidence>
<comment type="caution">
    <text evidence="9">Lacks conserved residue(s) required for the propagation of feature annotation.</text>
</comment>
<feature type="domain" description="SRCR" evidence="10">
    <location>
        <begin position="540"/>
        <end position="645"/>
    </location>
</feature>
<dbReference type="PANTHER" id="PTHR48071:SF18">
    <property type="entry name" value="DELETED IN MALIGNANT BRAIN TUMORS 1 PROTEIN-RELATED"/>
    <property type="match status" value="1"/>
</dbReference>
<evidence type="ECO:0000256" key="8">
    <source>
        <dbReference type="ARBA" id="ARBA00023180"/>
    </source>
</evidence>
<dbReference type="SUPFAM" id="SSF56487">
    <property type="entry name" value="SRCR-like"/>
    <property type="match status" value="7"/>
</dbReference>
<organism evidence="11 12">
    <name type="scientific">Patella caerulea</name>
    <name type="common">Rayed Mediterranean limpet</name>
    <dbReference type="NCBI Taxonomy" id="87958"/>
    <lineage>
        <taxon>Eukaryota</taxon>
        <taxon>Metazoa</taxon>
        <taxon>Spiralia</taxon>
        <taxon>Lophotrochozoa</taxon>
        <taxon>Mollusca</taxon>
        <taxon>Gastropoda</taxon>
        <taxon>Patellogastropoda</taxon>
        <taxon>Patelloidea</taxon>
        <taxon>Patellidae</taxon>
        <taxon>Patella</taxon>
    </lineage>
</organism>
<evidence type="ECO:0000256" key="3">
    <source>
        <dbReference type="ARBA" id="ARBA00022729"/>
    </source>
</evidence>
<feature type="disulfide bond" evidence="9">
    <location>
        <begin position="501"/>
        <end position="511"/>
    </location>
</feature>
<keyword evidence="6" id="KW-0472">Membrane</keyword>
<keyword evidence="4" id="KW-0677">Repeat</keyword>
<feature type="disulfide bond" evidence="9">
    <location>
        <begin position="185"/>
        <end position="195"/>
    </location>
</feature>
<protein>
    <recommendedName>
        <fullName evidence="10">SRCR domain-containing protein</fullName>
    </recommendedName>
</protein>
<evidence type="ECO:0000256" key="1">
    <source>
        <dbReference type="ARBA" id="ARBA00004167"/>
    </source>
</evidence>
<keyword evidence="8" id="KW-0325">Glycoprotein</keyword>
<evidence type="ECO:0000256" key="4">
    <source>
        <dbReference type="ARBA" id="ARBA00022737"/>
    </source>
</evidence>
<evidence type="ECO:0000256" key="7">
    <source>
        <dbReference type="ARBA" id="ARBA00023157"/>
    </source>
</evidence>
<proteinExistence type="predicted"/>
<name>A0AAN8K548_PATCE</name>
<keyword evidence="7 9" id="KW-1015">Disulfide bond</keyword>
<keyword evidence="12" id="KW-1185">Reference proteome</keyword>
<feature type="domain" description="SRCR" evidence="10">
    <location>
        <begin position="737"/>
        <end position="843"/>
    </location>
</feature>
<feature type="disulfide bond" evidence="9">
    <location>
        <begin position="52"/>
        <end position="113"/>
    </location>
</feature>
<dbReference type="PROSITE" id="PS50287">
    <property type="entry name" value="SRCR_2"/>
    <property type="match status" value="5"/>
</dbReference>
<feature type="disulfide bond" evidence="9">
    <location>
        <begin position="86"/>
        <end position="96"/>
    </location>
</feature>
<dbReference type="SMART" id="SM00202">
    <property type="entry name" value="SR"/>
    <property type="match status" value="6"/>
</dbReference>
<evidence type="ECO:0000259" key="10">
    <source>
        <dbReference type="PROSITE" id="PS50287"/>
    </source>
</evidence>
<gene>
    <name evidence="11" type="ORF">SNE40_008197</name>
</gene>
<feature type="domain" description="SRCR" evidence="10">
    <location>
        <begin position="132"/>
        <end position="216"/>
    </location>
</feature>
<keyword evidence="5" id="KW-1133">Transmembrane helix</keyword>
<dbReference type="AlphaFoldDB" id="A0AAN8K548"/>
<evidence type="ECO:0000313" key="11">
    <source>
        <dbReference type="EMBL" id="KAK6186093.1"/>
    </source>
</evidence>
<dbReference type="EMBL" id="JAZGQO010000006">
    <property type="protein sequence ID" value="KAK6186093.1"/>
    <property type="molecule type" value="Genomic_DNA"/>
</dbReference>
<evidence type="ECO:0000313" key="12">
    <source>
        <dbReference type="Proteomes" id="UP001347796"/>
    </source>
</evidence>
<feature type="domain" description="SRCR" evidence="10">
    <location>
        <begin position="8"/>
        <end position="114"/>
    </location>
</feature>
<dbReference type="Gene3D" id="3.10.250.10">
    <property type="entry name" value="SRCR-like domain"/>
    <property type="match status" value="7"/>
</dbReference>